<dbReference type="PRINTS" id="PR00738">
    <property type="entry name" value="GLHYDRLASE20"/>
</dbReference>
<gene>
    <name evidence="9" type="ORF">DWY14_06980</name>
</gene>
<evidence type="ECO:0000313" key="10">
    <source>
        <dbReference type="Proteomes" id="UP000285750"/>
    </source>
</evidence>
<dbReference type="AlphaFoldDB" id="A0A412H6L4"/>
<keyword evidence="7" id="KW-0732">Signal</keyword>
<dbReference type="InterPro" id="IPR015883">
    <property type="entry name" value="Glyco_hydro_20_cat"/>
</dbReference>
<dbReference type="Pfam" id="PF02838">
    <property type="entry name" value="Glyco_hydro_20b"/>
    <property type="match status" value="1"/>
</dbReference>
<protein>
    <recommendedName>
        <fullName evidence="3">beta-N-acetylhexosaminidase</fullName>
        <ecNumber evidence="3">3.2.1.52</ecNumber>
    </recommendedName>
</protein>
<dbReference type="InterPro" id="IPR011658">
    <property type="entry name" value="PA14_dom"/>
</dbReference>
<dbReference type="Proteomes" id="UP000285750">
    <property type="component" value="Unassembled WGS sequence"/>
</dbReference>
<sequence>MKISLQSFLLAISVSALISCAQKNLSTEKDIIPSPVEIIKSDGLFTFKSGMSLYINDKNLAPAHTLLQNSLEIDLVESHEELSASIVLRMIEGMKEGGYHLSVNNDRLLLEASDYSGIVAGISTIRQLLPIEAESGLSIPNVEITDYPHYQWRGMHLDVSRHFYSKKEVMKLLDLMSLYKFNKFHWHLTDDQGWRIEIKKYPLLTEKGAWRKYNDQDRTCMQLEKSMRNPDYAIPTDKTSVIEGDTIYGGFYTQDEIKEVVNYAAERGIDVIPEIDMPGHFLAAIQQYPDIACDGLIGWGQVFSSPICVGKDSTLEFCKNIWREVFQMFPYEYVHLGGDEVDKTNWNKCKDCQKRMKSEGLATPEALQAWFVREMEAFFLQNGKRLVGWDEVVEDGLSDKSVISWWRSWCTDAVHKATAAGMKTIICPNSHLYFDYEQKSDFLKKIYDMDVVPSGLSDTQKSLVWGVQCNVWTEWIPTMERMEYMVFPRMMAVSEIAWCEKSRLNDYKTFEQRVMNQLKRLDKLSVNYRIPDLTGFYDRNVFVDKGEFKVDCIMPQVEIRYTMDGTDPSSESALYTTPVTVTKDTEFKFRAFRPDGTYDKLYTASFVKEAVRPALKVTENLKPGLNVALYDFSGNKCADIASSKLIKTYVSERIAYPEGKAGNLAMVYNGYLEVPSDGVYTFSLLSDDGSILKLDDQVLIENDGLHSPAERSAQVALAAGKHKLELSYFDYFGGVLTLYLINEEGEKTECPSEWLKHE</sequence>
<evidence type="ECO:0000256" key="2">
    <source>
        <dbReference type="ARBA" id="ARBA00006285"/>
    </source>
</evidence>
<feature type="chain" id="PRO_5019502833" description="beta-N-acetylhexosaminidase" evidence="7">
    <location>
        <begin position="22"/>
        <end position="758"/>
    </location>
</feature>
<dbReference type="Pfam" id="PF13287">
    <property type="entry name" value="Fn3_assoc"/>
    <property type="match status" value="1"/>
</dbReference>
<dbReference type="RefSeq" id="WP_118431070.1">
    <property type="nucleotide sequence ID" value="NZ_DBFUZL010000013.1"/>
</dbReference>
<dbReference type="GO" id="GO:0030203">
    <property type="term" value="P:glycosaminoglycan metabolic process"/>
    <property type="evidence" value="ECO:0007669"/>
    <property type="project" value="TreeGrafter"/>
</dbReference>
<dbReference type="GO" id="GO:0005975">
    <property type="term" value="P:carbohydrate metabolic process"/>
    <property type="evidence" value="ECO:0007669"/>
    <property type="project" value="InterPro"/>
</dbReference>
<dbReference type="SUPFAM" id="SSF51445">
    <property type="entry name" value="(Trans)glycosidases"/>
    <property type="match status" value="1"/>
</dbReference>
<evidence type="ECO:0000256" key="6">
    <source>
        <dbReference type="PIRSR" id="PIRSR625705-1"/>
    </source>
</evidence>
<dbReference type="InterPro" id="IPR015882">
    <property type="entry name" value="HEX_bac_N"/>
</dbReference>
<keyword evidence="4" id="KW-0378">Hydrolase</keyword>
<dbReference type="SUPFAM" id="SSF55545">
    <property type="entry name" value="beta-N-acetylhexosaminidase-like domain"/>
    <property type="match status" value="1"/>
</dbReference>
<dbReference type="PROSITE" id="PS51257">
    <property type="entry name" value="PROKAR_LIPOPROTEIN"/>
    <property type="match status" value="1"/>
</dbReference>
<dbReference type="PANTHER" id="PTHR22600:SF57">
    <property type="entry name" value="BETA-N-ACETYLHEXOSAMINIDASE"/>
    <property type="match status" value="1"/>
</dbReference>
<evidence type="ECO:0000313" key="9">
    <source>
        <dbReference type="EMBL" id="RGS07987.1"/>
    </source>
</evidence>
<dbReference type="PROSITE" id="PS51820">
    <property type="entry name" value="PA14"/>
    <property type="match status" value="1"/>
</dbReference>
<dbReference type="Pfam" id="PF00728">
    <property type="entry name" value="Glyco_hydro_20"/>
    <property type="match status" value="1"/>
</dbReference>
<comment type="caution">
    <text evidence="9">The sequence shown here is derived from an EMBL/GenBank/DDBJ whole genome shotgun (WGS) entry which is preliminary data.</text>
</comment>
<feature type="active site" description="Proton donor" evidence="6">
    <location>
        <position position="340"/>
    </location>
</feature>
<dbReference type="Gene3D" id="3.20.20.80">
    <property type="entry name" value="Glycosidases"/>
    <property type="match status" value="1"/>
</dbReference>
<dbReference type="InterPro" id="IPR029018">
    <property type="entry name" value="Hex-like_dom2"/>
</dbReference>
<feature type="signal peptide" evidence="7">
    <location>
        <begin position="1"/>
        <end position="21"/>
    </location>
</feature>
<dbReference type="GO" id="GO:0016020">
    <property type="term" value="C:membrane"/>
    <property type="evidence" value="ECO:0007669"/>
    <property type="project" value="TreeGrafter"/>
</dbReference>
<evidence type="ECO:0000256" key="1">
    <source>
        <dbReference type="ARBA" id="ARBA00001231"/>
    </source>
</evidence>
<organism evidence="9 10">
    <name type="scientific">Phocaeicola plebeius</name>
    <dbReference type="NCBI Taxonomy" id="310297"/>
    <lineage>
        <taxon>Bacteria</taxon>
        <taxon>Pseudomonadati</taxon>
        <taxon>Bacteroidota</taxon>
        <taxon>Bacteroidia</taxon>
        <taxon>Bacteroidales</taxon>
        <taxon>Bacteroidaceae</taxon>
        <taxon>Phocaeicola</taxon>
    </lineage>
</organism>
<dbReference type="CDD" id="cd06563">
    <property type="entry name" value="GH20_chitobiase-like"/>
    <property type="match status" value="1"/>
</dbReference>
<accession>A0A412H6L4</accession>
<reference evidence="9 10" key="1">
    <citation type="submission" date="2018-08" db="EMBL/GenBank/DDBJ databases">
        <title>A genome reference for cultivated species of the human gut microbiota.</title>
        <authorList>
            <person name="Zou Y."/>
            <person name="Xue W."/>
            <person name="Luo G."/>
        </authorList>
    </citation>
    <scope>NUCLEOTIDE SEQUENCE [LARGE SCALE GENOMIC DNA]</scope>
    <source>
        <strain evidence="9 10">AF24-16AC</strain>
    </source>
</reference>
<evidence type="ECO:0000256" key="5">
    <source>
        <dbReference type="ARBA" id="ARBA00023295"/>
    </source>
</evidence>
<dbReference type="Pfam" id="PF07691">
    <property type="entry name" value="PA14"/>
    <property type="match status" value="1"/>
</dbReference>
<comment type="catalytic activity">
    <reaction evidence="1">
        <text>Hydrolysis of terminal non-reducing N-acetyl-D-hexosamine residues in N-acetyl-beta-D-hexosaminides.</text>
        <dbReference type="EC" id="3.2.1.52"/>
    </reaction>
</comment>
<dbReference type="InterPro" id="IPR017853">
    <property type="entry name" value="GH"/>
</dbReference>
<dbReference type="GO" id="GO:0004563">
    <property type="term" value="F:beta-N-acetylhexosaminidase activity"/>
    <property type="evidence" value="ECO:0007669"/>
    <property type="project" value="UniProtKB-EC"/>
</dbReference>
<evidence type="ECO:0000256" key="4">
    <source>
        <dbReference type="ARBA" id="ARBA00022801"/>
    </source>
</evidence>
<dbReference type="InterPro" id="IPR037524">
    <property type="entry name" value="PA14/GLEYA"/>
</dbReference>
<name>A0A412H6L4_9BACT</name>
<keyword evidence="5" id="KW-0326">Glycosidase</keyword>
<dbReference type="InterPro" id="IPR025705">
    <property type="entry name" value="Beta_hexosaminidase_sua/sub"/>
</dbReference>
<dbReference type="InterPro" id="IPR026876">
    <property type="entry name" value="Fn3_assoc_repeat"/>
</dbReference>
<evidence type="ECO:0000259" key="8">
    <source>
        <dbReference type="PROSITE" id="PS51820"/>
    </source>
</evidence>
<feature type="domain" description="PA14" evidence="8">
    <location>
        <begin position="620"/>
        <end position="754"/>
    </location>
</feature>
<dbReference type="Gene3D" id="3.30.379.10">
    <property type="entry name" value="Chitobiase/beta-hexosaminidase domain 2-like"/>
    <property type="match status" value="1"/>
</dbReference>
<dbReference type="SMART" id="SM00758">
    <property type="entry name" value="PA14"/>
    <property type="match status" value="1"/>
</dbReference>
<evidence type="ECO:0000256" key="7">
    <source>
        <dbReference type="SAM" id="SignalP"/>
    </source>
</evidence>
<comment type="similarity">
    <text evidence="2">Belongs to the glycosyl hydrolase 20 family.</text>
</comment>
<proteinExistence type="inferred from homology"/>
<dbReference type="EMBL" id="QRUY01000012">
    <property type="protein sequence ID" value="RGS07987.1"/>
    <property type="molecule type" value="Genomic_DNA"/>
</dbReference>
<dbReference type="EC" id="3.2.1.52" evidence="3"/>
<dbReference type="PANTHER" id="PTHR22600">
    <property type="entry name" value="BETA-HEXOSAMINIDASE"/>
    <property type="match status" value="1"/>
</dbReference>
<dbReference type="SUPFAM" id="SSF56988">
    <property type="entry name" value="Anthrax protective antigen"/>
    <property type="match status" value="1"/>
</dbReference>
<dbReference type="Gene3D" id="2.60.120.380">
    <property type="match status" value="1"/>
</dbReference>
<evidence type="ECO:0000256" key="3">
    <source>
        <dbReference type="ARBA" id="ARBA00012663"/>
    </source>
</evidence>